<evidence type="ECO:0000256" key="3">
    <source>
        <dbReference type="ARBA" id="ARBA00016943"/>
    </source>
</evidence>
<dbReference type="NCBIfam" id="TIGR02152">
    <property type="entry name" value="D_ribokin_bact"/>
    <property type="match status" value="1"/>
</dbReference>
<evidence type="ECO:0000256" key="1">
    <source>
        <dbReference type="ARBA" id="ARBA00005380"/>
    </source>
</evidence>
<dbReference type="PANTHER" id="PTHR10584:SF166">
    <property type="entry name" value="RIBOKINASE"/>
    <property type="match status" value="1"/>
</dbReference>
<dbReference type="SUPFAM" id="SSF53613">
    <property type="entry name" value="Ribokinase-like"/>
    <property type="match status" value="1"/>
</dbReference>
<evidence type="ECO:0000256" key="6">
    <source>
        <dbReference type="ARBA" id="ARBA00022741"/>
    </source>
</evidence>
<comment type="caution">
    <text evidence="14">The sequence shown here is derived from an EMBL/GenBank/DDBJ whole genome shotgun (WGS) entry which is preliminary data.</text>
</comment>
<dbReference type="PATRIC" id="fig|270498.16.peg.3103"/>
<dbReference type="InterPro" id="IPR029056">
    <property type="entry name" value="Ribokinase-like"/>
</dbReference>
<proteinExistence type="inferred from homology"/>
<feature type="binding site" evidence="12">
    <location>
        <position position="251"/>
    </location>
    <ligand>
        <name>K(+)</name>
        <dbReference type="ChEBI" id="CHEBI:29103"/>
    </ligand>
</feature>
<feature type="binding site" evidence="12">
    <location>
        <begin position="41"/>
        <end position="45"/>
    </location>
    <ligand>
        <name>substrate</name>
    </ligand>
</feature>
<feature type="domain" description="Carbohydrate kinase PfkB" evidence="13">
    <location>
        <begin position="4"/>
        <end position="296"/>
    </location>
</feature>
<comment type="function">
    <text evidence="12">Catalyzes the phosphorylation of ribose at O-5 in a reaction requiring ATP and magnesium. The resulting D-ribose-5-phosphate can then be used either for sythesis of nucleotides, histidine, and tryptophan, or as a component of the pentose phosphate pathway.</text>
</comment>
<dbReference type="UniPathway" id="UPA00916">
    <property type="reaction ID" value="UER00889"/>
</dbReference>
<dbReference type="PROSITE" id="PS00584">
    <property type="entry name" value="PFKB_KINASES_2"/>
    <property type="match status" value="1"/>
</dbReference>
<keyword evidence="12" id="KW-0963">Cytoplasm</keyword>
<keyword evidence="11 12" id="KW-0119">Carbohydrate metabolism</keyword>
<feature type="binding site" evidence="12">
    <location>
        <position position="249"/>
    </location>
    <ligand>
        <name>K(+)</name>
        <dbReference type="ChEBI" id="CHEBI:29103"/>
    </ligand>
</feature>
<dbReference type="InterPro" id="IPR011611">
    <property type="entry name" value="PfkB_dom"/>
</dbReference>
<keyword evidence="15" id="KW-1185">Reference proteome</keyword>
<comment type="subcellular location">
    <subcellularLocation>
        <location evidence="12">Cytoplasm</location>
    </subcellularLocation>
</comment>
<dbReference type="InterPro" id="IPR002139">
    <property type="entry name" value="Ribo/fructo_kinase"/>
</dbReference>
<dbReference type="GO" id="GO:0019303">
    <property type="term" value="P:D-ribose catabolic process"/>
    <property type="evidence" value="ECO:0007669"/>
    <property type="project" value="UniProtKB-UniRule"/>
</dbReference>
<dbReference type="Proteomes" id="UP000034076">
    <property type="component" value="Unassembled WGS sequence"/>
</dbReference>
<keyword evidence="6 12" id="KW-0547">Nucleotide-binding</keyword>
<dbReference type="EC" id="2.7.1.15" evidence="2 12"/>
<dbReference type="STRING" id="270498.CHK_3010"/>
<keyword evidence="8 12" id="KW-0067">ATP-binding</keyword>
<comment type="cofactor">
    <cofactor evidence="12">
        <name>Mg(2+)</name>
        <dbReference type="ChEBI" id="CHEBI:18420"/>
    </cofactor>
    <text evidence="12">Requires a divalent cation, most likely magnesium in vivo, as an electrophilic catalyst to aid phosphoryl group transfer. It is the chelate of the metal and the nucleotide that is the actual substrate.</text>
</comment>
<dbReference type="InterPro" id="IPR011877">
    <property type="entry name" value="Ribokinase"/>
</dbReference>
<reference evidence="14 15" key="1">
    <citation type="submission" date="2015-04" db="EMBL/GenBank/DDBJ databases">
        <title>Draft genome sequence of bacteremic isolate Catabacter hongkongensis type strain HKU16T.</title>
        <authorList>
            <person name="Lau S.K."/>
            <person name="Teng J.L."/>
            <person name="Huang Y."/>
            <person name="Curreem S.O."/>
            <person name="Tsui S.K."/>
            <person name="Woo P.C."/>
        </authorList>
    </citation>
    <scope>NUCLEOTIDE SEQUENCE [LARGE SCALE GENOMIC DNA]</scope>
    <source>
        <strain evidence="14 15">HKU16</strain>
    </source>
</reference>
<feature type="binding site" evidence="12">
    <location>
        <position position="294"/>
    </location>
    <ligand>
        <name>K(+)</name>
        <dbReference type="ChEBI" id="CHEBI:29103"/>
    </ligand>
</feature>
<keyword evidence="9 12" id="KW-0460">Magnesium</keyword>
<dbReference type="GO" id="GO:0005829">
    <property type="term" value="C:cytosol"/>
    <property type="evidence" value="ECO:0007669"/>
    <property type="project" value="TreeGrafter"/>
</dbReference>
<sequence>MKKKKIVMFGSYVADLTGIAEHLPKAAETVFGDEFKIGPGGKGSNQAVAAHRAGADITIVTKIGRDVFGQLATDFYRKENINTEYVLVDEEKGTGVALICVDQQTGQNQILVIPGACTNFTQSDIDKIRVVLQDADILLAQFEVNMEALAQVIGIAESAGVMVVLNPAPAREISLETLQKVDIITPNEVEAEALTGVAVPDEAGAKAAADVFHSWGIPSVIITMGKQGVFVSTVEGTRMVPARLVEAVDTTGAGDAFNGGFVTGISEGMDLFAAAEFGNMVASLSVQKFGTAPSMPLREEIDKLV</sequence>
<comment type="caution">
    <text evidence="12">Lacks conserved residue(s) required for the propagation of feature annotation.</text>
</comment>
<dbReference type="PRINTS" id="PR00990">
    <property type="entry name" value="RIBOKINASE"/>
</dbReference>
<evidence type="ECO:0000256" key="7">
    <source>
        <dbReference type="ARBA" id="ARBA00022777"/>
    </source>
</evidence>
<feature type="binding site" evidence="12">
    <location>
        <begin position="13"/>
        <end position="15"/>
    </location>
    <ligand>
        <name>substrate</name>
    </ligand>
</feature>
<feature type="binding site" evidence="12">
    <location>
        <begin position="254"/>
        <end position="255"/>
    </location>
    <ligand>
        <name>ATP</name>
        <dbReference type="ChEBI" id="CHEBI:30616"/>
    </ligand>
</feature>
<keyword evidence="4 12" id="KW-0808">Transferase</keyword>
<dbReference type="GO" id="GO:0046872">
    <property type="term" value="F:metal ion binding"/>
    <property type="evidence" value="ECO:0007669"/>
    <property type="project" value="UniProtKB-KW"/>
</dbReference>
<evidence type="ECO:0000313" key="14">
    <source>
        <dbReference type="EMBL" id="KKI49432.1"/>
    </source>
</evidence>
<feature type="binding site" evidence="12">
    <location>
        <begin position="223"/>
        <end position="228"/>
    </location>
    <ligand>
        <name>ATP</name>
        <dbReference type="ChEBI" id="CHEBI:30616"/>
    </ligand>
</feature>
<name>A0A0M2NG67_9FIRM</name>
<evidence type="ECO:0000256" key="10">
    <source>
        <dbReference type="ARBA" id="ARBA00022958"/>
    </source>
</evidence>
<evidence type="ECO:0000256" key="9">
    <source>
        <dbReference type="ARBA" id="ARBA00022842"/>
    </source>
</evidence>
<dbReference type="InterPro" id="IPR002173">
    <property type="entry name" value="Carboh/pur_kinase_PfkB_CS"/>
</dbReference>
<feature type="binding site" evidence="12">
    <location>
        <position position="143"/>
    </location>
    <ligand>
        <name>substrate</name>
    </ligand>
</feature>
<evidence type="ECO:0000256" key="4">
    <source>
        <dbReference type="ARBA" id="ARBA00022679"/>
    </source>
</evidence>
<organism evidence="14 15">
    <name type="scientific">Christensenella hongkongensis</name>
    <dbReference type="NCBI Taxonomy" id="270498"/>
    <lineage>
        <taxon>Bacteria</taxon>
        <taxon>Bacillati</taxon>
        <taxon>Bacillota</taxon>
        <taxon>Clostridia</taxon>
        <taxon>Christensenellales</taxon>
        <taxon>Christensenellaceae</taxon>
        <taxon>Christensenella</taxon>
    </lineage>
</organism>
<keyword evidence="7 12" id="KW-0418">Kinase</keyword>
<dbReference type="EMBL" id="LAYJ01000133">
    <property type="protein sequence ID" value="KKI49432.1"/>
    <property type="molecule type" value="Genomic_DNA"/>
</dbReference>
<keyword evidence="5 12" id="KW-0479">Metal-binding</keyword>
<dbReference type="HAMAP" id="MF_01987">
    <property type="entry name" value="Ribokinase"/>
    <property type="match status" value="1"/>
</dbReference>
<comment type="similarity">
    <text evidence="1">Belongs to the carbohydrate kinase pfkB family.</text>
</comment>
<feature type="binding site" evidence="12">
    <location>
        <position position="288"/>
    </location>
    <ligand>
        <name>K(+)</name>
        <dbReference type="ChEBI" id="CHEBI:29103"/>
    </ligand>
</feature>
<dbReference type="PANTHER" id="PTHR10584">
    <property type="entry name" value="SUGAR KINASE"/>
    <property type="match status" value="1"/>
</dbReference>
<evidence type="ECO:0000259" key="13">
    <source>
        <dbReference type="Pfam" id="PF00294"/>
    </source>
</evidence>
<evidence type="ECO:0000256" key="5">
    <source>
        <dbReference type="ARBA" id="ARBA00022723"/>
    </source>
</evidence>
<dbReference type="Gene3D" id="3.40.1190.20">
    <property type="match status" value="1"/>
</dbReference>
<evidence type="ECO:0000256" key="12">
    <source>
        <dbReference type="HAMAP-Rule" id="MF_01987"/>
    </source>
</evidence>
<comment type="subunit">
    <text evidence="12">Homodimer.</text>
</comment>
<accession>A0A0M2NG67</accession>
<comment type="pathway">
    <text evidence="12">Carbohydrate metabolism; D-ribose degradation; D-ribose 5-phosphate from beta-D-ribopyranose: step 2/2.</text>
</comment>
<evidence type="ECO:0000256" key="8">
    <source>
        <dbReference type="ARBA" id="ARBA00022840"/>
    </source>
</evidence>
<feature type="binding site" evidence="12">
    <location>
        <position position="255"/>
    </location>
    <ligand>
        <name>substrate</name>
    </ligand>
</feature>
<dbReference type="OrthoDB" id="9788681at2"/>
<evidence type="ECO:0000256" key="2">
    <source>
        <dbReference type="ARBA" id="ARBA00012035"/>
    </source>
</evidence>
<dbReference type="Pfam" id="PF00294">
    <property type="entry name" value="PfkB"/>
    <property type="match status" value="1"/>
</dbReference>
<dbReference type="AlphaFoldDB" id="A0A0M2NG67"/>
<keyword evidence="10 12" id="KW-0630">Potassium</keyword>
<dbReference type="RefSeq" id="WP_046444913.1">
    <property type="nucleotide sequence ID" value="NZ_CAUERS010000050.1"/>
</dbReference>
<feature type="binding site" evidence="12">
    <location>
        <position position="285"/>
    </location>
    <ligand>
        <name>K(+)</name>
        <dbReference type="ChEBI" id="CHEBI:29103"/>
    </ligand>
</feature>
<comment type="activity regulation">
    <text evidence="12">Activated by a monovalent cation that binds near, but not in, the active site. The most likely occupant of the site in vivo is potassium. Ion binding induces a conformational change that may alter substrate affinity.</text>
</comment>
<comment type="catalytic activity">
    <reaction evidence="12">
        <text>D-ribose + ATP = D-ribose 5-phosphate + ADP + H(+)</text>
        <dbReference type="Rhea" id="RHEA:13697"/>
        <dbReference type="ChEBI" id="CHEBI:15378"/>
        <dbReference type="ChEBI" id="CHEBI:30616"/>
        <dbReference type="ChEBI" id="CHEBI:47013"/>
        <dbReference type="ChEBI" id="CHEBI:78346"/>
        <dbReference type="ChEBI" id="CHEBI:456216"/>
        <dbReference type="EC" id="2.7.1.15"/>
    </reaction>
</comment>
<evidence type="ECO:0000313" key="15">
    <source>
        <dbReference type="Proteomes" id="UP000034076"/>
    </source>
</evidence>
<evidence type="ECO:0000256" key="11">
    <source>
        <dbReference type="ARBA" id="ARBA00023277"/>
    </source>
</evidence>
<feature type="binding site" evidence="12">
    <location>
        <position position="187"/>
    </location>
    <ligand>
        <name>ATP</name>
        <dbReference type="ChEBI" id="CHEBI:30616"/>
    </ligand>
</feature>
<dbReference type="CDD" id="cd01174">
    <property type="entry name" value="ribokinase"/>
    <property type="match status" value="1"/>
</dbReference>
<feature type="active site" description="Proton acceptor" evidence="12">
    <location>
        <position position="255"/>
    </location>
</feature>
<protein>
    <recommendedName>
        <fullName evidence="3 12">Ribokinase</fullName>
        <shortName evidence="12">RK</shortName>
        <ecNumber evidence="2 12">2.7.1.15</ecNumber>
    </recommendedName>
</protein>
<dbReference type="GO" id="GO:0005524">
    <property type="term" value="F:ATP binding"/>
    <property type="evidence" value="ECO:0007669"/>
    <property type="project" value="UniProtKB-UniRule"/>
</dbReference>
<comment type="similarity">
    <text evidence="12">Belongs to the carbohydrate kinase PfkB family. Ribokinase subfamily.</text>
</comment>
<feature type="binding site" evidence="12">
    <location>
        <position position="279"/>
    </location>
    <ligand>
        <name>ATP</name>
        <dbReference type="ChEBI" id="CHEBI:30616"/>
    </ligand>
</feature>
<feature type="binding site" evidence="12">
    <location>
        <position position="290"/>
    </location>
    <ligand>
        <name>K(+)</name>
        <dbReference type="ChEBI" id="CHEBI:29103"/>
    </ligand>
</feature>
<gene>
    <name evidence="12" type="primary">rbsK</name>
    <name evidence="14" type="ORF">CHK_3010</name>
</gene>
<dbReference type="GO" id="GO:0004747">
    <property type="term" value="F:ribokinase activity"/>
    <property type="evidence" value="ECO:0007669"/>
    <property type="project" value="UniProtKB-UniRule"/>
</dbReference>